<dbReference type="EMBL" id="JPUA01000028">
    <property type="protein sequence ID" value="OWV29739.1"/>
    <property type="molecule type" value="Genomic_DNA"/>
</dbReference>
<gene>
    <name evidence="1" type="ORF">JI62_10835</name>
</gene>
<sequence>MTVSLKQCRTFSFSDGTLKDEAKRLVVWWYGPVEKNTRAESVPKIYVFFRPIDQNNNLGDVIDRPTVLTHIGLLRIGSVWEQGVSNSRIAFDERTFPVSFSPGGWRIVSLDDLRKAGRSLYTSFHDDYYLPLDRKQRSYLIEFDLPDGKHLLIPCTEFFTRVYGRSSEIKRVLATYPWEKVKERLYRPLNAPAAPGTWPVKFTYRVHKHDAILLAHMLYDHYAEQAARRIYSQLEARFPEEKILFEATPWFQGSGELSVSGVPIDGGNSFLGLQILGCTQPDGATIHREREKSATVPATDGDDAPTPFPYHQLQDIPDVIDLTDDEEPDHGSSWLDITEDEFVILGKPRVVLDKRYTRKNVPDTRGVPVPGDETIFSTGELYGSGKGVGQASIHAPITLESQGFLRDMWNALLYLKSAYPTAIHSVSWFTFEDGFSTSPDPRLISLEPFGTDDEVETSVANWVYMDTQTKVLRGVLVIKVHVLGQALYLMELQRRPPKPRNGSREEGSKPPSYKGLVFTLDHQDSFEHWLRQVLSNVRHVEGVVQKLVRHCPGFADTFKHPKAKNENVPGEASVLNAFSKVGIMRADLSGH</sequence>
<dbReference type="Proteomes" id="UP000197334">
    <property type="component" value="Unassembled WGS sequence"/>
</dbReference>
<dbReference type="AlphaFoldDB" id="A0A246RZZ5"/>
<protein>
    <recommendedName>
        <fullName evidence="3">TnsE C-terminal domain-containing protein</fullName>
    </recommendedName>
</protein>
<organism evidence="1 2">
    <name type="scientific">Halomonas campaniensis</name>
    <dbReference type="NCBI Taxonomy" id="213554"/>
    <lineage>
        <taxon>Bacteria</taxon>
        <taxon>Pseudomonadati</taxon>
        <taxon>Pseudomonadota</taxon>
        <taxon>Gammaproteobacteria</taxon>
        <taxon>Oceanospirillales</taxon>
        <taxon>Halomonadaceae</taxon>
        <taxon>Halomonas</taxon>
    </lineage>
</organism>
<keyword evidence="2" id="KW-1185">Reference proteome</keyword>
<dbReference type="RefSeq" id="WP_088700189.1">
    <property type="nucleotide sequence ID" value="NZ_JPUA01000028.1"/>
</dbReference>
<evidence type="ECO:0008006" key="3">
    <source>
        <dbReference type="Google" id="ProtNLM"/>
    </source>
</evidence>
<accession>A0A246RZZ5</accession>
<name>A0A246RZZ5_9GAMM</name>
<reference evidence="1 2" key="1">
    <citation type="submission" date="2014-08" db="EMBL/GenBank/DDBJ databases">
        <title>Draft genome sequence of a novel L-asparaginase producing marine bacterium, Halomonas campaniensis.</title>
        <authorList>
            <person name="Sundarakrishnan B."/>
            <person name="Moushumi Priya A."/>
            <person name="Raman G."/>
            <person name="Sakthivel N."/>
            <person name="Park S."/>
            <person name="Jayachandran S."/>
        </authorList>
    </citation>
    <scope>NUCLEOTIDE SEQUENCE [LARGE SCALE GENOMIC DNA]</scope>
    <source>
        <strain evidence="1 2">SK03</strain>
    </source>
</reference>
<evidence type="ECO:0000313" key="2">
    <source>
        <dbReference type="Proteomes" id="UP000197334"/>
    </source>
</evidence>
<dbReference type="OrthoDB" id="7028944at2"/>
<evidence type="ECO:0000313" key="1">
    <source>
        <dbReference type="EMBL" id="OWV29739.1"/>
    </source>
</evidence>
<proteinExistence type="predicted"/>
<comment type="caution">
    <text evidence="1">The sequence shown here is derived from an EMBL/GenBank/DDBJ whole genome shotgun (WGS) entry which is preliminary data.</text>
</comment>